<accession>A0A5C9A2J0</accession>
<comment type="caution">
    <text evidence="2">The sequence shown here is derived from an EMBL/GenBank/DDBJ whole genome shotgun (WGS) entry which is preliminary data.</text>
</comment>
<keyword evidence="1" id="KW-0472">Membrane</keyword>
<sequence>MLLVLYTVSAASLLLDLLVERHVEHPFESMSGFYPLYGFVGCVTLVLAARLLRRLIIRPEDYYSRRDLPQHPDNAQEERAS</sequence>
<feature type="transmembrane region" description="Helical" evidence="1">
    <location>
        <begin position="31"/>
        <end position="52"/>
    </location>
</feature>
<keyword evidence="1" id="KW-1133">Transmembrane helix</keyword>
<organism evidence="2 3">
    <name type="scientific">Parahaliea maris</name>
    <dbReference type="NCBI Taxonomy" id="2716870"/>
    <lineage>
        <taxon>Bacteria</taxon>
        <taxon>Pseudomonadati</taxon>
        <taxon>Pseudomonadota</taxon>
        <taxon>Gammaproteobacteria</taxon>
        <taxon>Cellvibrionales</taxon>
        <taxon>Halieaceae</taxon>
        <taxon>Parahaliea</taxon>
    </lineage>
</organism>
<proteinExistence type="predicted"/>
<gene>
    <name evidence="2" type="ORF">FV139_08940</name>
</gene>
<evidence type="ECO:0000313" key="2">
    <source>
        <dbReference type="EMBL" id="TXS94289.1"/>
    </source>
</evidence>
<keyword evidence="3" id="KW-1185">Reference proteome</keyword>
<dbReference type="Proteomes" id="UP000321039">
    <property type="component" value="Unassembled WGS sequence"/>
</dbReference>
<reference evidence="2 3" key="1">
    <citation type="submission" date="2019-08" db="EMBL/GenBank/DDBJ databases">
        <title>Parahaliea maris sp. nov., isolated from the surface seawater.</title>
        <authorList>
            <person name="Liu Y."/>
        </authorList>
    </citation>
    <scope>NUCLEOTIDE SEQUENCE [LARGE SCALE GENOMIC DNA]</scope>
    <source>
        <strain evidence="2 3">HSLHS9</strain>
    </source>
</reference>
<name>A0A5C9A2J0_9GAMM</name>
<protein>
    <submittedName>
        <fullName evidence="2">Uncharacterized protein</fullName>
    </submittedName>
</protein>
<keyword evidence="1" id="KW-0812">Transmembrane</keyword>
<evidence type="ECO:0000313" key="3">
    <source>
        <dbReference type="Proteomes" id="UP000321039"/>
    </source>
</evidence>
<evidence type="ECO:0000256" key="1">
    <source>
        <dbReference type="SAM" id="Phobius"/>
    </source>
</evidence>
<dbReference type="EMBL" id="VRZA01000003">
    <property type="protein sequence ID" value="TXS94289.1"/>
    <property type="molecule type" value="Genomic_DNA"/>
</dbReference>
<dbReference type="AlphaFoldDB" id="A0A5C9A2J0"/>